<evidence type="ECO:0000313" key="1">
    <source>
        <dbReference type="EMBL" id="VAW84518.1"/>
    </source>
</evidence>
<dbReference type="EMBL" id="UOFP01000050">
    <property type="protein sequence ID" value="VAW84518.1"/>
    <property type="molecule type" value="Genomic_DNA"/>
</dbReference>
<proteinExistence type="predicted"/>
<name>A0A3B0YUD0_9ZZZZ</name>
<reference evidence="1" key="1">
    <citation type="submission" date="2018-06" db="EMBL/GenBank/DDBJ databases">
        <authorList>
            <person name="Zhirakovskaya E."/>
        </authorList>
    </citation>
    <scope>NUCLEOTIDE SEQUENCE</scope>
</reference>
<protein>
    <submittedName>
        <fullName evidence="1">Transcription-repair coupling factor</fullName>
    </submittedName>
</protein>
<organism evidence="1">
    <name type="scientific">hydrothermal vent metagenome</name>
    <dbReference type="NCBI Taxonomy" id="652676"/>
    <lineage>
        <taxon>unclassified sequences</taxon>
        <taxon>metagenomes</taxon>
        <taxon>ecological metagenomes</taxon>
    </lineage>
</organism>
<dbReference type="Pfam" id="PF22537">
    <property type="entry name" value="WbmS-like"/>
    <property type="match status" value="1"/>
</dbReference>
<gene>
    <name evidence="1" type="ORF">MNBD_GAMMA18-799</name>
</gene>
<sequence>MKFSTINSIDLRDDDTWKSQLFLTFDIDWAHDDVLSDTIDMVEVAGVAATWFVTHDTPVLQRLRDNPKFELGIHPNFDFLLECDDRNGRTAEEVVDRLQQLVPEATSVRSHSMTQSSKLLALFQRKGLSHDCNHFIPEQVNMELKPWAMWNGMTRVPYFWEDDVRASYQQNTHVEELTMRNGLRVFAFHPIHVFLNTEELSRYERTRSLHQKPAELTNHRCSEDGTRTILQKLLGVSEQ</sequence>
<dbReference type="Gene3D" id="3.20.20.370">
    <property type="entry name" value="Glycoside hydrolase/deacetylase"/>
    <property type="match status" value="1"/>
</dbReference>
<dbReference type="InterPro" id="IPR054492">
    <property type="entry name" value="WbmS-like"/>
</dbReference>
<dbReference type="AlphaFoldDB" id="A0A3B0YUD0"/>
<accession>A0A3B0YUD0</accession>